<protein>
    <submittedName>
        <fullName evidence="10">EAL domain-containing protein</fullName>
    </submittedName>
</protein>
<dbReference type="RefSeq" id="WP_277415387.1">
    <property type="nucleotide sequence ID" value="NZ_CP119083.1"/>
</dbReference>
<dbReference type="InterPro" id="IPR042240">
    <property type="entry name" value="CHASE_sf"/>
</dbReference>
<evidence type="ECO:0000259" key="5">
    <source>
        <dbReference type="PROSITE" id="PS50112"/>
    </source>
</evidence>
<comment type="subcellular location">
    <subcellularLocation>
        <location evidence="1">Membrane</location>
    </subcellularLocation>
</comment>
<dbReference type="Gene3D" id="3.20.20.450">
    <property type="entry name" value="EAL domain"/>
    <property type="match status" value="1"/>
</dbReference>
<dbReference type="Pfam" id="PF00990">
    <property type="entry name" value="GGDEF"/>
    <property type="match status" value="1"/>
</dbReference>
<accession>A0ABY8B9S0</accession>
<organism evidence="10 11">
    <name type="scientific">Pseudoduganella chitinolytica</name>
    <dbReference type="NCBI Taxonomy" id="34070"/>
    <lineage>
        <taxon>Bacteria</taxon>
        <taxon>Pseudomonadati</taxon>
        <taxon>Pseudomonadota</taxon>
        <taxon>Betaproteobacteria</taxon>
        <taxon>Burkholderiales</taxon>
        <taxon>Oxalobacteraceae</taxon>
        <taxon>Telluria group</taxon>
        <taxon>Pseudoduganella</taxon>
    </lineage>
</organism>
<dbReference type="InterPro" id="IPR052155">
    <property type="entry name" value="Biofilm_reg_signaling"/>
</dbReference>
<dbReference type="NCBIfam" id="TIGR00254">
    <property type="entry name" value="GGDEF"/>
    <property type="match status" value="1"/>
</dbReference>
<dbReference type="SUPFAM" id="SSF55785">
    <property type="entry name" value="PYP-like sensor domain (PAS domain)"/>
    <property type="match status" value="1"/>
</dbReference>
<evidence type="ECO:0000313" key="11">
    <source>
        <dbReference type="Proteomes" id="UP001216510"/>
    </source>
</evidence>
<dbReference type="PROSITE" id="PS50113">
    <property type="entry name" value="PAC"/>
    <property type="match status" value="1"/>
</dbReference>
<dbReference type="InterPro" id="IPR035965">
    <property type="entry name" value="PAS-like_dom_sf"/>
</dbReference>
<proteinExistence type="predicted"/>
<keyword evidence="4" id="KW-0472">Membrane</keyword>
<dbReference type="InterPro" id="IPR000014">
    <property type="entry name" value="PAS"/>
</dbReference>
<dbReference type="Gene3D" id="3.30.70.270">
    <property type="match status" value="1"/>
</dbReference>
<dbReference type="InterPro" id="IPR006189">
    <property type="entry name" value="CHASE_dom"/>
</dbReference>
<dbReference type="PROSITE" id="PS50887">
    <property type="entry name" value="GGDEF"/>
    <property type="match status" value="1"/>
</dbReference>
<name>A0ABY8B9S0_9BURK</name>
<sequence>MAQIFDNQRSRQPVRRWPIAAMLALLCGSVLTGLLFTGVSRLEQDRLVLAFSQRAHVREFALKEGINNAIDGLRSVNQLFVSQPGVSRDEFRRFTRPLLERYPYVLGFSFMRFIGNAERGAMEASLGQQAAGARVTEFRDGVVVPAGDRPRYRVIEYIEPYRGNEPALGLDSLYSSADEVARQRAYDTGLPTASPLVTLAQARETVGMLISMPVYRFDQALPDVATRRAALVGETAVTLLPAEMVSMILMSSGLHHVHQQARRIQGIGLHVHAGPERSTQTLVYYAPPPEGGRAALAPPLSWLYPQPPAPLDVSLPVAGRTWHVVASMSDEILVADHLASLSTLILGILTTLLGTAYVHTLATRHRAIAQRVDERTAQLAEANRTLLLRERAIESSRNAILIVAAEDDYPIVYVNPAFERSTGFSAGEVMGRNPRLLYRDDVDQPGAETIRTALREHQDGNATLRYYRKDGTLFWSETYVSPVRDEHGVVTHFVAIQHDITAMKAYETELHHQATHDALTGLPNRVLLHDRLQQNIAQAAARGHSLWVVSIDLDRFKFTNSRVGHKAGDRLLQHVAERLQAAVRPIDTLARLGGDEFALMLLPEEGARKPSVEQLQRVLGSLHGPLLLDEKETFIACSAGVAIYPDHGTDPTMLLERADIAMFRAKELGGDNYKFYTHAMREQLGERVQMESALRQALERGEFVLYYQPQVDIGSGRIVAMEALIRWQHPEMGMVAPGRFIPLAEETGMILQMGAWVLRSACQQLRTWQREGRRHLRVAVNVSARQMAERDFVGSVADVLTEADLDPNCLELELTESLVMNDVEHAIAVMVQLKKLGVKLAIDDFGTGYSSLAHLKRFSVDVLKIDQAFVRDLTVDPDDAAIVTTIIALAANLNLQVISEGVETLDQLSFLREHGCYQMQGYYFSRPVPAMAFGAVLDENDARLAAGERVPLGVALHR</sequence>
<dbReference type="PROSITE" id="PS50839">
    <property type="entry name" value="CHASE"/>
    <property type="match status" value="1"/>
</dbReference>
<dbReference type="InterPro" id="IPR035919">
    <property type="entry name" value="EAL_sf"/>
</dbReference>
<dbReference type="PROSITE" id="PS50883">
    <property type="entry name" value="EAL"/>
    <property type="match status" value="1"/>
</dbReference>
<dbReference type="EMBL" id="CP119083">
    <property type="protein sequence ID" value="WEF32669.1"/>
    <property type="molecule type" value="Genomic_DNA"/>
</dbReference>
<dbReference type="SMART" id="SM00267">
    <property type="entry name" value="GGDEF"/>
    <property type="match status" value="1"/>
</dbReference>
<dbReference type="SMART" id="SM01079">
    <property type="entry name" value="CHASE"/>
    <property type="match status" value="1"/>
</dbReference>
<reference evidence="10 11" key="1">
    <citation type="submission" date="2023-02" db="EMBL/GenBank/DDBJ databases">
        <title>Gemone sequence of Telluria chitinolytica ACM 3522T.</title>
        <authorList>
            <person name="Frediansyah A."/>
            <person name="Miess H."/>
            <person name="Gross H."/>
        </authorList>
    </citation>
    <scope>NUCLEOTIDE SEQUENCE [LARGE SCALE GENOMIC DNA]</scope>
    <source>
        <strain evidence="10 11">ACM 3522</strain>
    </source>
</reference>
<dbReference type="InterPro" id="IPR001633">
    <property type="entry name" value="EAL_dom"/>
</dbReference>
<dbReference type="InterPro" id="IPR000700">
    <property type="entry name" value="PAS-assoc_C"/>
</dbReference>
<gene>
    <name evidence="10" type="ORF">PX653_25205</name>
</gene>
<keyword evidence="3" id="KW-1133">Transmembrane helix</keyword>
<keyword evidence="2" id="KW-0812">Transmembrane</keyword>
<feature type="domain" description="GGDEF" evidence="9">
    <location>
        <begin position="544"/>
        <end position="678"/>
    </location>
</feature>
<dbReference type="Pfam" id="PF00563">
    <property type="entry name" value="EAL"/>
    <property type="match status" value="1"/>
</dbReference>
<evidence type="ECO:0000256" key="1">
    <source>
        <dbReference type="ARBA" id="ARBA00004370"/>
    </source>
</evidence>
<evidence type="ECO:0000256" key="3">
    <source>
        <dbReference type="ARBA" id="ARBA00022989"/>
    </source>
</evidence>
<dbReference type="PANTHER" id="PTHR44757:SF2">
    <property type="entry name" value="BIOFILM ARCHITECTURE MAINTENANCE PROTEIN MBAA"/>
    <property type="match status" value="1"/>
</dbReference>
<dbReference type="InterPro" id="IPR001610">
    <property type="entry name" value="PAC"/>
</dbReference>
<feature type="domain" description="CHASE" evidence="7">
    <location>
        <begin position="82"/>
        <end position="233"/>
    </location>
</feature>
<dbReference type="InterPro" id="IPR043128">
    <property type="entry name" value="Rev_trsase/Diguanyl_cyclase"/>
</dbReference>
<dbReference type="Pfam" id="PF13426">
    <property type="entry name" value="PAS_9"/>
    <property type="match status" value="1"/>
</dbReference>
<dbReference type="SUPFAM" id="SSF141868">
    <property type="entry name" value="EAL domain-like"/>
    <property type="match status" value="1"/>
</dbReference>
<dbReference type="SMART" id="SM00091">
    <property type="entry name" value="PAS"/>
    <property type="match status" value="1"/>
</dbReference>
<evidence type="ECO:0000259" key="9">
    <source>
        <dbReference type="PROSITE" id="PS50887"/>
    </source>
</evidence>
<dbReference type="CDD" id="cd00130">
    <property type="entry name" value="PAS"/>
    <property type="match status" value="1"/>
</dbReference>
<evidence type="ECO:0000259" key="6">
    <source>
        <dbReference type="PROSITE" id="PS50113"/>
    </source>
</evidence>
<evidence type="ECO:0000256" key="2">
    <source>
        <dbReference type="ARBA" id="ARBA00022692"/>
    </source>
</evidence>
<dbReference type="Pfam" id="PF03924">
    <property type="entry name" value="CHASE"/>
    <property type="match status" value="1"/>
</dbReference>
<dbReference type="CDD" id="cd01948">
    <property type="entry name" value="EAL"/>
    <property type="match status" value="1"/>
</dbReference>
<dbReference type="NCBIfam" id="TIGR00229">
    <property type="entry name" value="sensory_box"/>
    <property type="match status" value="1"/>
</dbReference>
<dbReference type="Gene3D" id="3.30.450.20">
    <property type="entry name" value="PAS domain"/>
    <property type="match status" value="1"/>
</dbReference>
<dbReference type="PROSITE" id="PS50112">
    <property type="entry name" value="PAS"/>
    <property type="match status" value="1"/>
</dbReference>
<evidence type="ECO:0000256" key="4">
    <source>
        <dbReference type="ARBA" id="ARBA00023136"/>
    </source>
</evidence>
<feature type="domain" description="EAL" evidence="8">
    <location>
        <begin position="687"/>
        <end position="941"/>
    </location>
</feature>
<keyword evidence="11" id="KW-1185">Reference proteome</keyword>
<dbReference type="SMART" id="SM00052">
    <property type="entry name" value="EAL"/>
    <property type="match status" value="1"/>
</dbReference>
<dbReference type="CDD" id="cd01949">
    <property type="entry name" value="GGDEF"/>
    <property type="match status" value="1"/>
</dbReference>
<dbReference type="Proteomes" id="UP001216510">
    <property type="component" value="Chromosome"/>
</dbReference>
<dbReference type="SMART" id="SM00086">
    <property type="entry name" value="PAC"/>
    <property type="match status" value="1"/>
</dbReference>
<evidence type="ECO:0000259" key="7">
    <source>
        <dbReference type="PROSITE" id="PS50839"/>
    </source>
</evidence>
<feature type="domain" description="PAC" evidence="6">
    <location>
        <begin position="460"/>
        <end position="512"/>
    </location>
</feature>
<evidence type="ECO:0000313" key="10">
    <source>
        <dbReference type="EMBL" id="WEF32669.1"/>
    </source>
</evidence>
<evidence type="ECO:0000259" key="8">
    <source>
        <dbReference type="PROSITE" id="PS50883"/>
    </source>
</evidence>
<dbReference type="SUPFAM" id="SSF55073">
    <property type="entry name" value="Nucleotide cyclase"/>
    <property type="match status" value="1"/>
</dbReference>
<dbReference type="InterPro" id="IPR029787">
    <property type="entry name" value="Nucleotide_cyclase"/>
</dbReference>
<dbReference type="Gene3D" id="3.30.450.350">
    <property type="entry name" value="CHASE domain"/>
    <property type="match status" value="1"/>
</dbReference>
<dbReference type="InterPro" id="IPR000160">
    <property type="entry name" value="GGDEF_dom"/>
</dbReference>
<feature type="domain" description="PAS" evidence="5">
    <location>
        <begin position="390"/>
        <end position="457"/>
    </location>
</feature>
<dbReference type="PANTHER" id="PTHR44757">
    <property type="entry name" value="DIGUANYLATE CYCLASE DGCP"/>
    <property type="match status" value="1"/>
</dbReference>